<organism evidence="1 2">
    <name type="scientific">Mobilicoccus caccae</name>
    <dbReference type="NCBI Taxonomy" id="1859295"/>
    <lineage>
        <taxon>Bacteria</taxon>
        <taxon>Bacillati</taxon>
        <taxon>Actinomycetota</taxon>
        <taxon>Actinomycetes</taxon>
        <taxon>Micrococcales</taxon>
        <taxon>Dermatophilaceae</taxon>
        <taxon>Mobilicoccus</taxon>
    </lineage>
</organism>
<dbReference type="Gene3D" id="3.40.50.720">
    <property type="entry name" value="NAD(P)-binding Rossmann-like Domain"/>
    <property type="match status" value="1"/>
</dbReference>
<reference evidence="2" key="1">
    <citation type="journal article" date="2019" name="Int. J. Syst. Evol. Microbiol.">
        <title>The Global Catalogue of Microorganisms (GCM) 10K type strain sequencing project: providing services to taxonomists for standard genome sequencing and annotation.</title>
        <authorList>
            <consortium name="The Broad Institute Genomics Platform"/>
            <consortium name="The Broad Institute Genome Sequencing Center for Infectious Disease"/>
            <person name="Wu L."/>
            <person name="Ma J."/>
        </authorList>
    </citation>
    <scope>NUCLEOTIDE SEQUENCE [LARGE SCALE GENOMIC DNA]</scope>
    <source>
        <strain evidence="2">NBRC 113072</strain>
    </source>
</reference>
<dbReference type="PANTHER" id="PTHR13812">
    <property type="entry name" value="KETIMINE REDUCTASE MU-CRYSTALLIN"/>
    <property type="match status" value="1"/>
</dbReference>
<gene>
    <name evidence="1" type="ORF">GCM10025883_40240</name>
</gene>
<sequence>MSTHPSPTTDRPAGEGLLVLDAATITELYPPEVAIESQRRAFTQLGLGVAQQPERLLMDGPGGSSTFCYAAKIAPDAPSVSKFGSVVPANARRGLPSISAVVMVLDAETGTPAALLDGTTVTTLRTAAASAAAVERLAVAGADVLAVVGTGVQAEAHARLISHALPLREVRIAGLDRQEARGLAGRLADLDVTTVACDWACEACAGAQVVALCTTSLDPVLDDGDVAAGTTVVTVGSFAPDRAEVPTALMAGADLVVVDHREIAVAQAGSVVRAHAEGVLAHDELVELGAIFAGSHPGRTGSEQIVVHNSVGIGVQDAAAAEAILHAASVAGRGHRVSL</sequence>
<dbReference type="Pfam" id="PF02423">
    <property type="entry name" value="OCD_Mu_crystall"/>
    <property type="match status" value="1"/>
</dbReference>
<dbReference type="RefSeq" id="WP_284305464.1">
    <property type="nucleotide sequence ID" value="NZ_BSUO01000001.1"/>
</dbReference>
<evidence type="ECO:0000313" key="2">
    <source>
        <dbReference type="Proteomes" id="UP001157126"/>
    </source>
</evidence>
<dbReference type="InterPro" id="IPR003462">
    <property type="entry name" value="ODC_Mu_crystall"/>
</dbReference>
<dbReference type="Gene3D" id="3.30.1780.10">
    <property type="entry name" value="ornithine cyclodeaminase, domain 1"/>
    <property type="match status" value="1"/>
</dbReference>
<dbReference type="EMBL" id="BSUO01000001">
    <property type="protein sequence ID" value="GMA41979.1"/>
    <property type="molecule type" value="Genomic_DNA"/>
</dbReference>
<dbReference type="Proteomes" id="UP001157126">
    <property type="component" value="Unassembled WGS sequence"/>
</dbReference>
<dbReference type="InterPro" id="IPR023401">
    <property type="entry name" value="ODC_N"/>
</dbReference>
<protein>
    <submittedName>
        <fullName evidence="1">Ornithine cyclodeaminase</fullName>
    </submittedName>
</protein>
<evidence type="ECO:0000313" key="1">
    <source>
        <dbReference type="EMBL" id="GMA41979.1"/>
    </source>
</evidence>
<dbReference type="InterPro" id="IPR036291">
    <property type="entry name" value="NAD(P)-bd_dom_sf"/>
</dbReference>
<keyword evidence="2" id="KW-1185">Reference proteome</keyword>
<accession>A0ABQ6IVL1</accession>
<dbReference type="PANTHER" id="PTHR13812:SF19">
    <property type="entry name" value="KETIMINE REDUCTASE MU-CRYSTALLIN"/>
    <property type="match status" value="1"/>
</dbReference>
<proteinExistence type="predicted"/>
<dbReference type="SUPFAM" id="SSF51735">
    <property type="entry name" value="NAD(P)-binding Rossmann-fold domains"/>
    <property type="match status" value="1"/>
</dbReference>
<dbReference type="PIRSF" id="PIRSF001439">
    <property type="entry name" value="CryM"/>
    <property type="match status" value="1"/>
</dbReference>
<comment type="caution">
    <text evidence="1">The sequence shown here is derived from an EMBL/GenBank/DDBJ whole genome shotgun (WGS) entry which is preliminary data.</text>
</comment>
<name>A0ABQ6IVL1_9MICO</name>